<reference evidence="1 2" key="1">
    <citation type="journal article" date="2015" name="Genome Announc.">
        <title>Draft Genome Sequence of the Terrestrial Cyanobacterium Scytonema millei VB511283, Isolated from Eastern India.</title>
        <authorList>
            <person name="Sen D."/>
            <person name="Chandrababunaidu M.M."/>
            <person name="Singh D."/>
            <person name="Sanghi N."/>
            <person name="Ghorai A."/>
            <person name="Mishra G.P."/>
            <person name="Madduluri M."/>
            <person name="Adhikary S.P."/>
            <person name="Tripathy S."/>
        </authorList>
    </citation>
    <scope>NUCLEOTIDE SEQUENCE [LARGE SCALE GENOMIC DNA]</scope>
    <source>
        <strain evidence="1 2">VB511283</strain>
    </source>
</reference>
<sequence>MHDIYRGAQLCAPTDRVFYSRFTPLALIKKPLTGVRGQLNLEHLNRYSDRTC</sequence>
<accession>A0A9X5I353</accession>
<evidence type="ECO:0000313" key="1">
    <source>
        <dbReference type="EMBL" id="NHC33481.1"/>
    </source>
</evidence>
<dbReference type="AlphaFoldDB" id="A0A9X5I353"/>
<proteinExistence type="predicted"/>
<gene>
    <name evidence="1" type="ORF">QH73_0002180</name>
</gene>
<name>A0A9X5I353_9CYAN</name>
<organism evidence="1 2">
    <name type="scientific">Scytonema millei VB511283</name>
    <dbReference type="NCBI Taxonomy" id="1245923"/>
    <lineage>
        <taxon>Bacteria</taxon>
        <taxon>Bacillati</taxon>
        <taxon>Cyanobacteriota</taxon>
        <taxon>Cyanophyceae</taxon>
        <taxon>Nostocales</taxon>
        <taxon>Scytonemataceae</taxon>
        <taxon>Scytonema</taxon>
    </lineage>
</organism>
<protein>
    <submittedName>
        <fullName evidence="1">Uncharacterized protein</fullName>
    </submittedName>
</protein>
<dbReference type="Proteomes" id="UP000031532">
    <property type="component" value="Unassembled WGS sequence"/>
</dbReference>
<evidence type="ECO:0000313" key="2">
    <source>
        <dbReference type="Proteomes" id="UP000031532"/>
    </source>
</evidence>
<keyword evidence="2" id="KW-1185">Reference proteome</keyword>
<dbReference type="RefSeq" id="WP_165587604.1">
    <property type="nucleotide sequence ID" value="NZ_JTJC03000001.1"/>
</dbReference>
<dbReference type="EMBL" id="JTJC03000001">
    <property type="protein sequence ID" value="NHC33481.1"/>
    <property type="molecule type" value="Genomic_DNA"/>
</dbReference>
<comment type="caution">
    <text evidence="1">The sequence shown here is derived from an EMBL/GenBank/DDBJ whole genome shotgun (WGS) entry which is preliminary data.</text>
</comment>